<dbReference type="InterPro" id="IPR011333">
    <property type="entry name" value="SKP1/BTB/POZ_sf"/>
</dbReference>
<dbReference type="Proteomes" id="UP000235672">
    <property type="component" value="Unassembled WGS sequence"/>
</dbReference>
<dbReference type="PANTHER" id="PTHR47843">
    <property type="entry name" value="BTB DOMAIN-CONTAINING PROTEIN-RELATED"/>
    <property type="match status" value="1"/>
</dbReference>
<dbReference type="SUPFAM" id="SSF54695">
    <property type="entry name" value="POZ domain"/>
    <property type="match status" value="1"/>
</dbReference>
<dbReference type="Gene3D" id="3.30.710.10">
    <property type="entry name" value="Potassium Channel Kv1.1, Chain A"/>
    <property type="match status" value="1"/>
</dbReference>
<accession>A0A2J6PMW9</accession>
<gene>
    <name evidence="2" type="ORF">NA56DRAFT_753909</name>
</gene>
<dbReference type="CDD" id="cd18186">
    <property type="entry name" value="BTB_POZ_ZBTB_KLHL-like"/>
    <property type="match status" value="1"/>
</dbReference>
<dbReference type="Pfam" id="PF00651">
    <property type="entry name" value="BTB"/>
    <property type="match status" value="1"/>
</dbReference>
<dbReference type="EMBL" id="KZ613513">
    <property type="protein sequence ID" value="PMD15375.1"/>
    <property type="molecule type" value="Genomic_DNA"/>
</dbReference>
<organism evidence="2 3">
    <name type="scientific">Hyaloscypha hepaticicola</name>
    <dbReference type="NCBI Taxonomy" id="2082293"/>
    <lineage>
        <taxon>Eukaryota</taxon>
        <taxon>Fungi</taxon>
        <taxon>Dikarya</taxon>
        <taxon>Ascomycota</taxon>
        <taxon>Pezizomycotina</taxon>
        <taxon>Leotiomycetes</taxon>
        <taxon>Helotiales</taxon>
        <taxon>Hyaloscyphaceae</taxon>
        <taxon>Hyaloscypha</taxon>
    </lineage>
</organism>
<dbReference type="PROSITE" id="PS50097">
    <property type="entry name" value="BTB"/>
    <property type="match status" value="1"/>
</dbReference>
<sequence>MPEAQSVIDFVARCFDTDDYSDLTVKCRERSWKVHRLIVCSQSRFLHAACTAGFKEAHTGIIDLDDDDPVPVEVMLKYFYTGKYNEPINESKDLRLQLQVQVLTYNLADKYDLPTLMELAAEKFRNTLNEGSTAEEYLSVVRNAYIIPKPSNALRTIVIDYARREFQNIMQSPDLDILRATLQEEPEFAFDVLQSFVKAPLRGYCSRCGPNQEAKALQACCKKCGKGGISVRN</sequence>
<feature type="domain" description="BTB" evidence="1">
    <location>
        <begin position="21"/>
        <end position="88"/>
    </location>
</feature>
<dbReference type="SMART" id="SM00225">
    <property type="entry name" value="BTB"/>
    <property type="match status" value="1"/>
</dbReference>
<protein>
    <recommendedName>
        <fullName evidence="1">BTB domain-containing protein</fullName>
    </recommendedName>
</protein>
<reference evidence="2 3" key="1">
    <citation type="submission" date="2016-05" db="EMBL/GenBank/DDBJ databases">
        <title>A degradative enzymes factory behind the ericoid mycorrhizal symbiosis.</title>
        <authorList>
            <consortium name="DOE Joint Genome Institute"/>
            <person name="Martino E."/>
            <person name="Morin E."/>
            <person name="Grelet G."/>
            <person name="Kuo A."/>
            <person name="Kohler A."/>
            <person name="Daghino S."/>
            <person name="Barry K."/>
            <person name="Choi C."/>
            <person name="Cichocki N."/>
            <person name="Clum A."/>
            <person name="Copeland A."/>
            <person name="Hainaut M."/>
            <person name="Haridas S."/>
            <person name="Labutti K."/>
            <person name="Lindquist E."/>
            <person name="Lipzen A."/>
            <person name="Khouja H.-R."/>
            <person name="Murat C."/>
            <person name="Ohm R."/>
            <person name="Olson A."/>
            <person name="Spatafora J."/>
            <person name="Veneault-Fourrey C."/>
            <person name="Henrissat B."/>
            <person name="Grigoriev I."/>
            <person name="Martin F."/>
            <person name="Perotto S."/>
        </authorList>
    </citation>
    <scope>NUCLEOTIDE SEQUENCE [LARGE SCALE GENOMIC DNA]</scope>
    <source>
        <strain evidence="2 3">UAMH 7357</strain>
    </source>
</reference>
<evidence type="ECO:0000259" key="1">
    <source>
        <dbReference type="PROSITE" id="PS50097"/>
    </source>
</evidence>
<evidence type="ECO:0000313" key="2">
    <source>
        <dbReference type="EMBL" id="PMD15375.1"/>
    </source>
</evidence>
<evidence type="ECO:0000313" key="3">
    <source>
        <dbReference type="Proteomes" id="UP000235672"/>
    </source>
</evidence>
<dbReference type="AlphaFoldDB" id="A0A2J6PMW9"/>
<dbReference type="OrthoDB" id="6359816at2759"/>
<keyword evidence="3" id="KW-1185">Reference proteome</keyword>
<dbReference type="PANTHER" id="PTHR47843:SF5">
    <property type="entry name" value="BTB_POZ DOMAIN PROTEIN"/>
    <property type="match status" value="1"/>
</dbReference>
<proteinExistence type="predicted"/>
<name>A0A2J6PMW9_9HELO</name>
<dbReference type="STRING" id="1745343.A0A2J6PMW9"/>
<dbReference type="InterPro" id="IPR000210">
    <property type="entry name" value="BTB/POZ_dom"/>
</dbReference>